<feature type="region of interest" description="Disordered" evidence="4">
    <location>
        <begin position="1228"/>
        <end position="1258"/>
    </location>
</feature>
<feature type="compositionally biased region" description="Acidic residues" evidence="4">
    <location>
        <begin position="1134"/>
        <end position="1145"/>
    </location>
</feature>
<feature type="compositionally biased region" description="Basic residues" evidence="4">
    <location>
        <begin position="1908"/>
        <end position="1917"/>
    </location>
</feature>
<feature type="compositionally biased region" description="Basic and acidic residues" evidence="4">
    <location>
        <begin position="1065"/>
        <end position="1076"/>
    </location>
</feature>
<reference evidence="6 7" key="1">
    <citation type="submission" date="2021-06" db="EMBL/GenBank/DDBJ databases">
        <title>Caerostris extrusa draft genome.</title>
        <authorList>
            <person name="Kono N."/>
            <person name="Arakawa K."/>
        </authorList>
    </citation>
    <scope>NUCLEOTIDE SEQUENCE [LARGE SCALE GENOMIC DNA]</scope>
</reference>
<feature type="compositionally biased region" description="Polar residues" evidence="4">
    <location>
        <begin position="1054"/>
        <end position="1064"/>
    </location>
</feature>
<evidence type="ECO:0000313" key="6">
    <source>
        <dbReference type="EMBL" id="GIY65925.1"/>
    </source>
</evidence>
<dbReference type="SMART" id="SM00443">
    <property type="entry name" value="G_patch"/>
    <property type="match status" value="1"/>
</dbReference>
<feature type="region of interest" description="Disordered" evidence="4">
    <location>
        <begin position="1270"/>
        <end position="1317"/>
    </location>
</feature>
<dbReference type="Proteomes" id="UP001054945">
    <property type="component" value="Unassembled WGS sequence"/>
</dbReference>
<keyword evidence="1" id="KW-0479">Metal-binding</keyword>
<feature type="compositionally biased region" description="Basic and acidic residues" evidence="4">
    <location>
        <begin position="1152"/>
        <end position="1168"/>
    </location>
</feature>
<dbReference type="PROSITE" id="PS50174">
    <property type="entry name" value="G_PATCH"/>
    <property type="match status" value="1"/>
</dbReference>
<evidence type="ECO:0000259" key="5">
    <source>
        <dbReference type="PROSITE" id="PS50174"/>
    </source>
</evidence>
<gene>
    <name evidence="6" type="primary">GPATCH8</name>
    <name evidence="6" type="ORF">CEXT_397562</name>
</gene>
<feature type="region of interest" description="Disordered" evidence="4">
    <location>
        <begin position="565"/>
        <end position="704"/>
    </location>
</feature>
<feature type="compositionally biased region" description="Polar residues" evidence="4">
    <location>
        <begin position="1442"/>
        <end position="1456"/>
    </location>
</feature>
<dbReference type="Pfam" id="PF01585">
    <property type="entry name" value="G-patch"/>
    <property type="match status" value="1"/>
</dbReference>
<feature type="compositionally biased region" description="Basic and acidic residues" evidence="4">
    <location>
        <begin position="412"/>
        <end position="424"/>
    </location>
</feature>
<feature type="region of interest" description="Disordered" evidence="4">
    <location>
        <begin position="1896"/>
        <end position="2042"/>
    </location>
</feature>
<feature type="compositionally biased region" description="Basic and acidic residues" evidence="4">
    <location>
        <begin position="601"/>
        <end position="676"/>
    </location>
</feature>
<keyword evidence="3" id="KW-0862">Zinc</keyword>
<feature type="domain" description="G-patch" evidence="5">
    <location>
        <begin position="40"/>
        <end position="86"/>
    </location>
</feature>
<dbReference type="GO" id="GO:0008270">
    <property type="term" value="F:zinc ion binding"/>
    <property type="evidence" value="ECO:0007669"/>
    <property type="project" value="UniProtKB-KW"/>
</dbReference>
<keyword evidence="7" id="KW-1185">Reference proteome</keyword>
<keyword evidence="2" id="KW-0863">Zinc-finger</keyword>
<dbReference type="GO" id="GO:0003676">
    <property type="term" value="F:nucleic acid binding"/>
    <property type="evidence" value="ECO:0007669"/>
    <property type="project" value="InterPro"/>
</dbReference>
<feature type="region of interest" description="Disordered" evidence="4">
    <location>
        <begin position="909"/>
        <end position="943"/>
    </location>
</feature>
<feature type="compositionally biased region" description="Basic and acidic residues" evidence="4">
    <location>
        <begin position="364"/>
        <end position="378"/>
    </location>
</feature>
<feature type="compositionally biased region" description="Basic residues" evidence="4">
    <location>
        <begin position="1965"/>
        <end position="1977"/>
    </location>
</feature>
<feature type="region of interest" description="Disordered" evidence="4">
    <location>
        <begin position="401"/>
        <end position="425"/>
    </location>
</feature>
<evidence type="ECO:0000313" key="7">
    <source>
        <dbReference type="Proteomes" id="UP001054945"/>
    </source>
</evidence>
<feature type="compositionally biased region" description="Low complexity" evidence="4">
    <location>
        <begin position="1992"/>
        <end position="2003"/>
    </location>
</feature>
<feature type="compositionally biased region" description="Polar residues" evidence="4">
    <location>
        <begin position="1104"/>
        <end position="1117"/>
    </location>
</feature>
<feature type="compositionally biased region" description="Basic and acidic residues" evidence="4">
    <location>
        <begin position="324"/>
        <end position="342"/>
    </location>
</feature>
<feature type="compositionally biased region" description="Polar residues" evidence="4">
    <location>
        <begin position="1896"/>
        <end position="1907"/>
    </location>
</feature>
<feature type="compositionally biased region" description="Basic and acidic residues" evidence="4">
    <location>
        <begin position="506"/>
        <end position="526"/>
    </location>
</feature>
<feature type="compositionally biased region" description="Basic and acidic residues" evidence="4">
    <location>
        <begin position="1342"/>
        <end position="1356"/>
    </location>
</feature>
<feature type="region of interest" description="Disordered" evidence="4">
    <location>
        <begin position="1442"/>
        <end position="1461"/>
    </location>
</feature>
<dbReference type="PROSITE" id="PS00028">
    <property type="entry name" value="ZINC_FINGER_C2H2_1"/>
    <property type="match status" value="1"/>
</dbReference>
<feature type="compositionally biased region" description="Low complexity" evidence="4">
    <location>
        <begin position="2012"/>
        <end position="2042"/>
    </location>
</feature>
<organism evidence="6 7">
    <name type="scientific">Caerostris extrusa</name>
    <name type="common">Bark spider</name>
    <name type="synonym">Caerostris bankana</name>
    <dbReference type="NCBI Taxonomy" id="172846"/>
    <lineage>
        <taxon>Eukaryota</taxon>
        <taxon>Metazoa</taxon>
        <taxon>Ecdysozoa</taxon>
        <taxon>Arthropoda</taxon>
        <taxon>Chelicerata</taxon>
        <taxon>Arachnida</taxon>
        <taxon>Araneae</taxon>
        <taxon>Araneomorphae</taxon>
        <taxon>Entelegynae</taxon>
        <taxon>Araneoidea</taxon>
        <taxon>Araneidae</taxon>
        <taxon>Caerostris</taxon>
    </lineage>
</organism>
<feature type="compositionally biased region" description="Basic and acidic residues" evidence="4">
    <location>
        <begin position="1240"/>
        <end position="1250"/>
    </location>
</feature>
<feature type="region of interest" description="Disordered" evidence="4">
    <location>
        <begin position="1132"/>
        <end position="1170"/>
    </location>
</feature>
<comment type="caution">
    <text evidence="6">The sequence shown here is derived from an EMBL/GenBank/DDBJ whole genome shotgun (WGS) entry which is preliminary data.</text>
</comment>
<feature type="region of interest" description="Disordered" evidence="4">
    <location>
        <begin position="497"/>
        <end position="551"/>
    </location>
</feature>
<evidence type="ECO:0000256" key="1">
    <source>
        <dbReference type="ARBA" id="ARBA00022723"/>
    </source>
</evidence>
<feature type="region of interest" description="Disordered" evidence="4">
    <location>
        <begin position="986"/>
        <end position="1117"/>
    </location>
</feature>
<proteinExistence type="predicted"/>
<feature type="compositionally biased region" description="Basic and acidic residues" evidence="4">
    <location>
        <begin position="565"/>
        <end position="594"/>
    </location>
</feature>
<dbReference type="InterPro" id="IPR052445">
    <property type="entry name" value="ZnF-G_patch_domain"/>
</dbReference>
<evidence type="ECO:0000256" key="2">
    <source>
        <dbReference type="ARBA" id="ARBA00022771"/>
    </source>
</evidence>
<protein>
    <submittedName>
        <fullName evidence="6">G patch domain-containing protein 8</fullName>
    </submittedName>
</protein>
<dbReference type="PANTHER" id="PTHR17614:SF14">
    <property type="entry name" value="G PATCH DOMAIN-CONTAINING PROTEIN 8-LIKE ISOFORM X5"/>
    <property type="match status" value="1"/>
</dbReference>
<feature type="compositionally biased region" description="Basic residues" evidence="4">
    <location>
        <begin position="1037"/>
        <end position="1050"/>
    </location>
</feature>
<feature type="compositionally biased region" description="Basic residues" evidence="4">
    <location>
        <begin position="986"/>
        <end position="995"/>
    </location>
</feature>
<dbReference type="PANTHER" id="PTHR17614">
    <property type="entry name" value="ZINC FINGER-CONTAINING"/>
    <property type="match status" value="1"/>
</dbReference>
<feature type="compositionally biased region" description="Low complexity" evidence="4">
    <location>
        <begin position="996"/>
        <end position="1028"/>
    </location>
</feature>
<sequence length="2133" mass="238064">MSERYTRFHEDRDYESKNIDSYDDGLLELEQSSMTQPISQDNLGYQLLQKQGWSSGKGLGRTEQGRLDPLPIVMKEDIMGFGRLEMENFSLIEFCSVLLLCVLRIVPKIFAITCLVGDEANSNIVEFFVLLELEALKLTLALSALLLREQDFSTIPFLPEMDYAEETTEKRRVLETEKQDTVELQQKYKAKQEKDKAVQEGLAVLKANFFCELCEKQYYKYQEFDNHINSYDHAHKQRLKDLRQREFGRNVVSKWKREDKKKEREAKRLHELAEMRAQAAEMRGPIEMGTGEKFIPGGGFKTIGTEELSEDISQKENSYSPTHPSEDEPSEKSFRYYKKDQIDSTTSVPTSNTDSDTSSNNKESTLKDLKNDNLKGGKIEPSDLFMNIRFFSPNDIDLPPLPDLPPLICPSTRKEEESSTKDVSDLLLPKVKPGFVPKSVVLLGKALARKRLMAFSQVRSSEGNCSETSAVKSSPALSFSLARKASQKLNAGVVAAFKEEEEEDSKDSKDSSVENVKKEAAAKKNTDANSTTSKTEVYPSQPPEAFTKKPNFGFLTFVKTGVIKGSEKETSENLSEKKEDANQSEKTSKYRKLDASSSSRYYEDKAWSRDRRRSRERERTSHRYDRDRGRRRDYHDRKPSPSRDRHRRYERDRRYYERDGRSYDKDRRYYEKDRYRKSPGGEWRQSPGREKSYKDEEDKNRTYPKTVEVDHVEELEKMEEKSIKIAERSEEAKDESVQSKDEKETMQIVPDVDNNTNHNLSNFPHEAFSTTFVEVKENSPDQKSADFCDKSIINDGNKNRIQSDLTENLTSQTNKIVFSNAKSNDLFQSSAFNESIALSEKDKKFIETKQSDLVNSDKALCINECKKETCTNISKDKTVLNDALCKNNPASPNKVSETTKGAQDIFVEKEMAKEPQKSNVKKTEKKSASVSKHQDSGSSKKKEDKLLAQMLKHKAFKKLCKETGVDVNEKSKKFAEAIKAMYKVMFTKKKKRSKKSSSSSSSSESEAESSDSSSSSESDSSSSTSSESSSEEVDLKKPRKKKAAQKRKSHKVSEVTSTNAIVEQTTEKQQDVEEKLQSPNPEEETIQNSNELSEEQNALEINLEKTTSNGLPQQKLNIQESSKVPIVSEKAVASEEDGIGEEWNEDCSVPVDEAKLNSKEDNREVSKKIEKRKHKEICDFQAFEESPKKSKPSLESFTYDRKPEKFFMKWTSTKPFLAYCINRTHRTSECIPEQSSSTPEKSHSDNDPSRADSGSLSALDALKVSYSQTQVTPTNLLKRHSESSVDVPSPKRKPSKLMESQSNLLPVTKAPEVEPSPKVLTRVQNEVQSEKISKGKVLPLEIKSEWDTDSDNERSNMDWSPASHENSILQLSAEQTDADDLESNQLQVTKAALIENKSENTITSSEPNCMTVESVSLSPEKKSVSMSSEPAQCDVQCLQNKSVPSEQNTSEISNPKGNPEISLKTSLVPEVMQPESILSVSAESDRVHSSDLDSEYDEFLKLLSLSESQTKLLNQATNSQKREIMYPNSVNVKVELFSSTKNNNSKVVAEKTEVLNFFDTPVFQSKNVMDETNHKKILCASSFSNEPKIAVHCIDREGNLKQAQNQNVIHEESSMEFSEFSGSSIANNSVVQDINETNIIPVVYRETDQNTRGKEEMTSFKELESKIHNLVKESSETKDNSKAGLSDMLNLKSVLDSTVKNPVSYPVGVFKNSGQITADNVLDILQNLGNHSYDAQSGPLEAVTENNLNETYLKNPVKVVSEEDVPYLKNPVTVVSEEDLPCSKANNESFQSSQETQADASKKAVEDARSEIASILNNPLSIEAYNISKTYIEYIQQMQKASGSAVQLQAFQDSDMSKVLSQFMSINSALLEADRIVSPQDKAVSSSVMDAATFDSTPEAVTSSAGTSKKRKHRKSGTPKAGILVMPSRDSQPKKSVTFADGIPPTKDLFVGNISPPPPPPPPKERRHKVKVKHLRRGERPSPPPPPPPPSEVVIPASSAPAPGQAQDERCSCATSTSCSSTTSCTSSSSTTSCTSTSSGSLPAGGAAGALWPGLHRAALRCLLWQLSAVHRGTTGNAAPVPSLPASRYPDVRPLPLSSSRPAARLSHAAAAPRSPATAAAAVISCTITHIVS</sequence>
<feature type="region of interest" description="Disordered" evidence="4">
    <location>
        <begin position="310"/>
        <end position="378"/>
    </location>
</feature>
<feature type="region of interest" description="Disordered" evidence="4">
    <location>
        <begin position="1337"/>
        <end position="1361"/>
    </location>
</feature>
<feature type="compositionally biased region" description="Low complexity" evidence="4">
    <location>
        <begin position="343"/>
        <end position="363"/>
    </location>
</feature>
<feature type="compositionally biased region" description="Pro residues" evidence="4">
    <location>
        <begin position="1981"/>
        <end position="1991"/>
    </location>
</feature>
<dbReference type="EMBL" id="BPLR01014050">
    <property type="protein sequence ID" value="GIY65925.1"/>
    <property type="molecule type" value="Genomic_DNA"/>
</dbReference>
<evidence type="ECO:0000256" key="3">
    <source>
        <dbReference type="ARBA" id="ARBA00022833"/>
    </source>
</evidence>
<accession>A0AAV4V8T3</accession>
<dbReference type="InterPro" id="IPR013087">
    <property type="entry name" value="Znf_C2H2_type"/>
</dbReference>
<feature type="compositionally biased region" description="Basic and acidic residues" evidence="4">
    <location>
        <begin position="687"/>
        <end position="704"/>
    </location>
</feature>
<evidence type="ECO:0000256" key="4">
    <source>
        <dbReference type="SAM" id="MobiDB-lite"/>
    </source>
</evidence>
<dbReference type="InterPro" id="IPR000467">
    <property type="entry name" value="G_patch_dom"/>
</dbReference>
<name>A0AAV4V8T3_CAEEX</name>